<feature type="transmembrane region" description="Helical" evidence="1">
    <location>
        <begin position="31"/>
        <end position="48"/>
    </location>
</feature>
<accession>A0A0B9ATA6</accession>
<name>A0A0B9ATA6_BRELN</name>
<protein>
    <submittedName>
        <fullName evidence="3">Uncharacterized protein</fullName>
    </submittedName>
</protein>
<dbReference type="PATRIC" id="fig|1703.6.peg.1468"/>
<evidence type="ECO:0000313" key="3">
    <source>
        <dbReference type="EMBL" id="KHS52598.1"/>
    </source>
</evidence>
<feature type="transmembrane region" description="Helical" evidence="1">
    <location>
        <begin position="6"/>
        <end position="24"/>
    </location>
</feature>
<keyword evidence="4" id="KW-1185">Reference proteome</keyword>
<reference evidence="5" key="2">
    <citation type="submission" date="2016-03" db="EMBL/GenBank/DDBJ databases">
        <authorList>
            <person name="Ploux O."/>
        </authorList>
    </citation>
    <scope>NUCLEOTIDE SEQUENCE [LARGE SCALE GENOMIC DNA]</scope>
    <source>
        <strain evidence="5">BS258</strain>
    </source>
</reference>
<dbReference type="KEGG" id="bly:A2T55_05710"/>
<dbReference type="AlphaFoldDB" id="A0A0B9ATA6"/>
<dbReference type="STRING" id="1703.BLSMQ_1091"/>
<organism evidence="3 4">
    <name type="scientific">Brevibacterium linens</name>
    <dbReference type="NCBI Taxonomy" id="1703"/>
    <lineage>
        <taxon>Bacteria</taxon>
        <taxon>Bacillati</taxon>
        <taxon>Actinomycetota</taxon>
        <taxon>Actinomycetes</taxon>
        <taxon>Micrococcales</taxon>
        <taxon>Brevibacteriaceae</taxon>
        <taxon>Brevibacterium</taxon>
    </lineage>
</organism>
<dbReference type="Proteomes" id="UP000075950">
    <property type="component" value="Chromosome"/>
</dbReference>
<dbReference type="Proteomes" id="UP000031488">
    <property type="component" value="Unassembled WGS sequence"/>
</dbReference>
<dbReference type="RefSeq" id="WP_039208908.1">
    <property type="nucleotide sequence ID" value="NZ_CP014869.1"/>
</dbReference>
<evidence type="ECO:0000313" key="5">
    <source>
        <dbReference type="Proteomes" id="UP000075950"/>
    </source>
</evidence>
<dbReference type="EMBL" id="JTJZ01000018">
    <property type="protein sequence ID" value="KHS52598.1"/>
    <property type="molecule type" value="Genomic_DNA"/>
</dbReference>
<evidence type="ECO:0000313" key="4">
    <source>
        <dbReference type="Proteomes" id="UP000031488"/>
    </source>
</evidence>
<keyword evidence="1" id="KW-0812">Transmembrane</keyword>
<evidence type="ECO:0000256" key="1">
    <source>
        <dbReference type="SAM" id="Phobius"/>
    </source>
</evidence>
<keyword evidence="1" id="KW-1133">Transmembrane helix</keyword>
<proteinExistence type="predicted"/>
<evidence type="ECO:0000313" key="2">
    <source>
        <dbReference type="EMBL" id="AMT93336.1"/>
    </source>
</evidence>
<dbReference type="EMBL" id="CP014869">
    <property type="protein sequence ID" value="AMT93336.1"/>
    <property type="molecule type" value="Genomic_DNA"/>
</dbReference>
<gene>
    <name evidence="2" type="ORF">A2T55_05710</name>
    <name evidence="3" type="ORF">AE0388_1581</name>
</gene>
<reference evidence="2" key="3">
    <citation type="submission" date="2016-03" db="EMBL/GenBank/DDBJ databases">
        <authorList>
            <person name="Zhu Y."/>
            <person name="Sun C."/>
        </authorList>
    </citation>
    <scope>NUCLEOTIDE SEQUENCE</scope>
    <source>
        <strain evidence="2">BS258</strain>
    </source>
</reference>
<accession>A0A142NKM0</accession>
<keyword evidence="1" id="KW-0472">Membrane</keyword>
<sequence>MEAIYAAAIVLAFIAFGELVSIWSKARIPSLLAAMLATFIFAKIGVLPETVIDDSLLLQTYTFAESVRPEAAGSPASAGGISS</sequence>
<reference evidence="3 4" key="1">
    <citation type="submission" date="2014-11" db="EMBL/GenBank/DDBJ databases">
        <title>Draft Genome Sequence of Brevibacterium linens AE038-8.</title>
        <authorList>
            <person name="Maizel D."/>
            <person name="Utturkar S.M."/>
            <person name="Brown S.D."/>
            <person name="Ferrero M."/>
            <person name="Rosen B.P."/>
        </authorList>
    </citation>
    <scope>NUCLEOTIDE SEQUENCE [LARGE SCALE GENOMIC DNA]</scope>
    <source>
        <strain evidence="3 4">AE038-8</strain>
    </source>
</reference>